<name>K8WX80_9GAMM</name>
<feature type="chain" id="PRO_5003921958" description="DUF3828 domain-containing protein" evidence="1">
    <location>
        <begin position="19"/>
        <end position="152"/>
    </location>
</feature>
<organism evidence="3 4">
    <name type="scientific">Providencia burhodogranariea DSM 19968</name>
    <dbReference type="NCBI Taxonomy" id="1141662"/>
    <lineage>
        <taxon>Bacteria</taxon>
        <taxon>Pseudomonadati</taxon>
        <taxon>Pseudomonadota</taxon>
        <taxon>Gammaproteobacteria</taxon>
        <taxon>Enterobacterales</taxon>
        <taxon>Morganellaceae</taxon>
        <taxon>Providencia</taxon>
    </lineage>
</organism>
<evidence type="ECO:0000313" key="3">
    <source>
        <dbReference type="EMBL" id="EKT60810.1"/>
    </source>
</evidence>
<dbReference type="InterPro" id="IPR024289">
    <property type="entry name" value="DUF3828"/>
</dbReference>
<reference evidence="3 4" key="1">
    <citation type="journal article" date="2012" name="BMC Genomics">
        <title>Comparative genomics of bacteria in the genus Providencia isolated from wild Drosophila melanogaster.</title>
        <authorList>
            <person name="Galac M.R."/>
            <person name="Lazzaro B.P."/>
        </authorList>
    </citation>
    <scope>NUCLEOTIDE SEQUENCE [LARGE SCALE GENOMIC DNA]</scope>
    <source>
        <strain evidence="3 4">DSM 19968</strain>
    </source>
</reference>
<dbReference type="OrthoDB" id="6623497at2"/>
<keyword evidence="4" id="KW-1185">Reference proteome</keyword>
<comment type="caution">
    <text evidence="3">The sequence shown here is derived from an EMBL/GenBank/DDBJ whole genome shotgun (WGS) entry which is preliminary data.</text>
</comment>
<feature type="signal peptide" evidence="1">
    <location>
        <begin position="1"/>
        <end position="18"/>
    </location>
</feature>
<accession>K8WX80</accession>
<dbReference type="Pfam" id="PF12883">
    <property type="entry name" value="DUF3828"/>
    <property type="match status" value="1"/>
</dbReference>
<protein>
    <recommendedName>
        <fullName evidence="2">DUF3828 domain-containing protein</fullName>
    </recommendedName>
</protein>
<evidence type="ECO:0000259" key="2">
    <source>
        <dbReference type="Pfam" id="PF12883"/>
    </source>
</evidence>
<dbReference type="EMBL" id="AKKL01000032">
    <property type="protein sequence ID" value="EKT60810.1"/>
    <property type="molecule type" value="Genomic_DNA"/>
</dbReference>
<proteinExistence type="predicted"/>
<dbReference type="RefSeq" id="WP_008912449.1">
    <property type="nucleotide sequence ID" value="NZ_KB233223.1"/>
</dbReference>
<dbReference type="eggNOG" id="ENOG5034A7E">
    <property type="taxonomic scope" value="Bacteria"/>
</dbReference>
<evidence type="ECO:0000313" key="4">
    <source>
        <dbReference type="Proteomes" id="UP000009336"/>
    </source>
</evidence>
<sequence length="152" mass="17532">MKIVIFLISLFVSFHSLALGKGSATPETTVLNFYTEYLLENNEDIQAELKKNEKAMLMYVSPNLINELKKEYLNADYFVDAQSFCPDWISNIKVNNVKVNNKKATLRLELGALPNISRYSIELKYNNEKWKITSVKPDNNNSPYCNELRSIK</sequence>
<dbReference type="STRING" id="1141662.OOA_12268"/>
<dbReference type="Gene3D" id="3.10.450.50">
    <property type="match status" value="1"/>
</dbReference>
<evidence type="ECO:0000256" key="1">
    <source>
        <dbReference type="SAM" id="SignalP"/>
    </source>
</evidence>
<dbReference type="HOGENOM" id="CLU_1657738_0_0_6"/>
<feature type="domain" description="DUF3828" evidence="2">
    <location>
        <begin position="26"/>
        <end position="137"/>
    </location>
</feature>
<dbReference type="AlphaFoldDB" id="K8WX80"/>
<gene>
    <name evidence="3" type="ORF">OOA_12268</name>
</gene>
<keyword evidence="1" id="KW-0732">Signal</keyword>
<dbReference type="Proteomes" id="UP000009336">
    <property type="component" value="Unassembled WGS sequence"/>
</dbReference>